<reference evidence="2 3" key="1">
    <citation type="submission" date="2019-04" db="EMBL/GenBank/DDBJ databases">
        <authorList>
            <consortium name="DOE Joint Genome Institute"/>
            <person name="Mondo S."/>
            <person name="Kjaerbolling I."/>
            <person name="Vesth T."/>
            <person name="Frisvad J.C."/>
            <person name="Nybo J.L."/>
            <person name="Theobald S."/>
            <person name="Kildgaard S."/>
            <person name="Isbrandt T."/>
            <person name="Kuo A."/>
            <person name="Sato A."/>
            <person name="Lyhne E.K."/>
            <person name="Kogle M.E."/>
            <person name="Wiebenga A."/>
            <person name="Kun R.S."/>
            <person name="Lubbers R.J."/>
            <person name="Makela M.R."/>
            <person name="Barry K."/>
            <person name="Chovatia M."/>
            <person name="Clum A."/>
            <person name="Daum C."/>
            <person name="Haridas S."/>
            <person name="He G."/>
            <person name="LaButti K."/>
            <person name="Lipzen A."/>
            <person name="Riley R."/>
            <person name="Salamov A."/>
            <person name="Simmons B.A."/>
            <person name="Magnuson J.K."/>
            <person name="Henrissat B."/>
            <person name="Mortensen U.H."/>
            <person name="Larsen T.O."/>
            <person name="Devries R.P."/>
            <person name="Grigoriev I.V."/>
            <person name="Machida M."/>
            <person name="Baker S.E."/>
            <person name="Andersen M.R."/>
            <person name="Cantor M.N."/>
            <person name="Hua S.X."/>
        </authorList>
    </citation>
    <scope>NUCLEOTIDE SEQUENCE [LARGE SCALE GENOMIC DNA]</scope>
    <source>
        <strain evidence="2 3">CBS 119388</strain>
    </source>
</reference>
<dbReference type="Proteomes" id="UP000325579">
    <property type="component" value="Unassembled WGS sequence"/>
</dbReference>
<evidence type="ECO:0000313" key="2">
    <source>
        <dbReference type="EMBL" id="KAE8396947.1"/>
    </source>
</evidence>
<feature type="region of interest" description="Disordered" evidence="1">
    <location>
        <begin position="23"/>
        <end position="49"/>
    </location>
</feature>
<evidence type="ECO:0000313" key="3">
    <source>
        <dbReference type="Proteomes" id="UP000325579"/>
    </source>
</evidence>
<keyword evidence="3" id="KW-1185">Reference proteome</keyword>
<evidence type="ECO:0000256" key="1">
    <source>
        <dbReference type="SAM" id="MobiDB-lite"/>
    </source>
</evidence>
<proteinExistence type="predicted"/>
<dbReference type="OrthoDB" id="4206979at2759"/>
<sequence length="127" mass="15003">MEYHQQTTLYPIAEEITPQDHHILRHGGTSSNIERLPSRLRQSKSPPRSLKKQVEDMAYEVSYLKAELLWHAETKQALLQFQDQMYDIFNKMEDALVQVNVRLRDAENRYLEIWGLNGRECRSGEMI</sequence>
<gene>
    <name evidence="2" type="ORF">BDV37DRAFT_289844</name>
</gene>
<name>A0A5N7CTC4_9EURO</name>
<organism evidence="2 3">
    <name type="scientific">Aspergillus pseudonomiae</name>
    <dbReference type="NCBI Taxonomy" id="1506151"/>
    <lineage>
        <taxon>Eukaryota</taxon>
        <taxon>Fungi</taxon>
        <taxon>Dikarya</taxon>
        <taxon>Ascomycota</taxon>
        <taxon>Pezizomycotina</taxon>
        <taxon>Eurotiomycetes</taxon>
        <taxon>Eurotiomycetidae</taxon>
        <taxon>Eurotiales</taxon>
        <taxon>Aspergillaceae</taxon>
        <taxon>Aspergillus</taxon>
        <taxon>Aspergillus subgen. Circumdati</taxon>
    </lineage>
</organism>
<accession>A0A5N7CTC4</accession>
<dbReference type="EMBL" id="ML736945">
    <property type="protein sequence ID" value="KAE8396947.1"/>
    <property type="molecule type" value="Genomic_DNA"/>
</dbReference>
<dbReference type="GeneID" id="43673252"/>
<dbReference type="AlphaFoldDB" id="A0A5N7CTC4"/>
<protein>
    <submittedName>
        <fullName evidence="2">Uncharacterized protein</fullName>
    </submittedName>
</protein>
<dbReference type="RefSeq" id="XP_031934266.1">
    <property type="nucleotide sequence ID" value="XM_032088561.1"/>
</dbReference>